<evidence type="ECO:0000256" key="2">
    <source>
        <dbReference type="ARBA" id="ARBA00022723"/>
    </source>
</evidence>
<feature type="domain" description="BED-type" evidence="9">
    <location>
        <begin position="143"/>
        <end position="176"/>
    </location>
</feature>
<keyword evidence="6" id="KW-0804">Transcription</keyword>
<comment type="caution">
    <text evidence="10">The sequence shown here is derived from an EMBL/GenBank/DDBJ whole genome shotgun (WGS) entry which is preliminary data.</text>
</comment>
<organism evidence="10 11">
    <name type="scientific">Cuscuta epithymum</name>
    <dbReference type="NCBI Taxonomy" id="186058"/>
    <lineage>
        <taxon>Eukaryota</taxon>
        <taxon>Viridiplantae</taxon>
        <taxon>Streptophyta</taxon>
        <taxon>Embryophyta</taxon>
        <taxon>Tracheophyta</taxon>
        <taxon>Spermatophyta</taxon>
        <taxon>Magnoliopsida</taxon>
        <taxon>eudicotyledons</taxon>
        <taxon>Gunneridae</taxon>
        <taxon>Pentapetalae</taxon>
        <taxon>asterids</taxon>
        <taxon>lamiids</taxon>
        <taxon>Solanales</taxon>
        <taxon>Convolvulaceae</taxon>
        <taxon>Cuscuteae</taxon>
        <taxon>Cuscuta</taxon>
        <taxon>Cuscuta subgen. Cuscuta</taxon>
    </lineage>
</organism>
<dbReference type="PANTHER" id="PTHR46481:SF10">
    <property type="entry name" value="ZINC FINGER BED DOMAIN-CONTAINING PROTEIN 39"/>
    <property type="match status" value="1"/>
</dbReference>
<proteinExistence type="predicted"/>
<reference evidence="10" key="1">
    <citation type="submission" date="2022-07" db="EMBL/GenBank/DDBJ databases">
        <authorList>
            <person name="Macas J."/>
            <person name="Novak P."/>
            <person name="Neumann P."/>
        </authorList>
    </citation>
    <scope>NUCLEOTIDE SEQUENCE</scope>
</reference>
<dbReference type="Proteomes" id="UP001152523">
    <property type="component" value="Unassembled WGS sequence"/>
</dbReference>
<evidence type="ECO:0000256" key="1">
    <source>
        <dbReference type="ARBA" id="ARBA00004123"/>
    </source>
</evidence>
<gene>
    <name evidence="10" type="ORF">CEPIT_LOCUS43016</name>
</gene>
<evidence type="ECO:0000256" key="4">
    <source>
        <dbReference type="ARBA" id="ARBA00022833"/>
    </source>
</evidence>
<keyword evidence="11" id="KW-1185">Reference proteome</keyword>
<dbReference type="InterPro" id="IPR003656">
    <property type="entry name" value="Znf_BED"/>
</dbReference>
<dbReference type="AlphaFoldDB" id="A0AAV0GFZ4"/>
<keyword evidence="2" id="KW-0479">Metal-binding</keyword>
<evidence type="ECO:0000256" key="3">
    <source>
        <dbReference type="ARBA" id="ARBA00022771"/>
    </source>
</evidence>
<feature type="compositionally biased region" description="Acidic residues" evidence="8">
    <location>
        <begin position="82"/>
        <end position="99"/>
    </location>
</feature>
<feature type="region of interest" description="Disordered" evidence="8">
    <location>
        <begin position="1"/>
        <end position="134"/>
    </location>
</feature>
<evidence type="ECO:0000256" key="7">
    <source>
        <dbReference type="ARBA" id="ARBA00023242"/>
    </source>
</evidence>
<sequence>MERGRHSVDMSNLQRNRRKEIATSHPNLRKGKGQTGSSSQSREDFETGYQKRDGDAMSDEQLQQLLAQNDGRFFQQQNIPESIDEGEIEDDDAEEDEGGDGTHGTPDDEQELEDEGGSSQIGKKSKSPIIENNFTKRKDKTTDKWYASCNHCKKEYSLGTSDGYESLKRHLKSAHSVEYAKIDKGKGKQTQISRFANDQPFGNFSYDDARNLTGMANLLVEENLSYLFSESLAFKDYAQTCLNPQFRAYSRKTIKKEIIRLYRAEKDRLHFFFANFGGRVTIFSDIWEDTYHNLHYLGLTAHFIDNDWNFHKRVLAFREFNDRHTAEHIYILIEHILTEYNLIHKVFAIGFDNATNNTVAIPR</sequence>
<dbReference type="EMBL" id="CAMAPF010001104">
    <property type="protein sequence ID" value="CAH9146472.1"/>
    <property type="molecule type" value="Genomic_DNA"/>
</dbReference>
<dbReference type="InterPro" id="IPR052035">
    <property type="entry name" value="ZnF_BED_domain_contain"/>
</dbReference>
<protein>
    <recommendedName>
        <fullName evidence="9">BED-type domain-containing protein</fullName>
    </recommendedName>
</protein>
<keyword evidence="3" id="KW-0863">Zinc-finger</keyword>
<evidence type="ECO:0000256" key="6">
    <source>
        <dbReference type="ARBA" id="ARBA00023163"/>
    </source>
</evidence>
<dbReference type="GO" id="GO:0005634">
    <property type="term" value="C:nucleus"/>
    <property type="evidence" value="ECO:0007669"/>
    <property type="project" value="UniProtKB-SubCell"/>
</dbReference>
<dbReference type="GO" id="GO:0008270">
    <property type="term" value="F:zinc ion binding"/>
    <property type="evidence" value="ECO:0007669"/>
    <property type="project" value="UniProtKB-KW"/>
</dbReference>
<feature type="compositionally biased region" description="Acidic residues" evidence="8">
    <location>
        <begin position="107"/>
        <end position="116"/>
    </location>
</feature>
<dbReference type="Pfam" id="PF02892">
    <property type="entry name" value="zf-BED"/>
    <property type="match status" value="1"/>
</dbReference>
<accession>A0AAV0GFZ4</accession>
<dbReference type="SUPFAM" id="SSF53098">
    <property type="entry name" value="Ribonuclease H-like"/>
    <property type="match status" value="1"/>
</dbReference>
<dbReference type="PANTHER" id="PTHR46481">
    <property type="entry name" value="ZINC FINGER BED DOMAIN-CONTAINING PROTEIN 4"/>
    <property type="match status" value="1"/>
</dbReference>
<feature type="compositionally biased region" description="Basic and acidic residues" evidence="8">
    <location>
        <begin position="41"/>
        <end position="55"/>
    </location>
</feature>
<name>A0AAV0GFZ4_9ASTE</name>
<keyword evidence="4" id="KW-0862">Zinc</keyword>
<comment type="subcellular location">
    <subcellularLocation>
        <location evidence="1">Nucleus</location>
    </subcellularLocation>
</comment>
<dbReference type="InterPro" id="IPR012337">
    <property type="entry name" value="RNaseH-like_sf"/>
</dbReference>
<evidence type="ECO:0000259" key="9">
    <source>
        <dbReference type="Pfam" id="PF02892"/>
    </source>
</evidence>
<dbReference type="GO" id="GO:0003677">
    <property type="term" value="F:DNA binding"/>
    <property type="evidence" value="ECO:0007669"/>
    <property type="project" value="InterPro"/>
</dbReference>
<evidence type="ECO:0000256" key="8">
    <source>
        <dbReference type="SAM" id="MobiDB-lite"/>
    </source>
</evidence>
<keyword evidence="5" id="KW-0805">Transcription regulation</keyword>
<evidence type="ECO:0000313" key="11">
    <source>
        <dbReference type="Proteomes" id="UP001152523"/>
    </source>
</evidence>
<evidence type="ECO:0000313" key="10">
    <source>
        <dbReference type="EMBL" id="CAH9146472.1"/>
    </source>
</evidence>
<keyword evidence="7" id="KW-0539">Nucleus</keyword>
<evidence type="ECO:0000256" key="5">
    <source>
        <dbReference type="ARBA" id="ARBA00023015"/>
    </source>
</evidence>
<feature type="compositionally biased region" description="Low complexity" evidence="8">
    <location>
        <begin position="117"/>
        <end position="130"/>
    </location>
</feature>